<accession>A0A9Q1FVS8</accession>
<evidence type="ECO:0000313" key="3">
    <source>
        <dbReference type="Proteomes" id="UP001152622"/>
    </source>
</evidence>
<keyword evidence="3" id="KW-1185">Reference proteome</keyword>
<organism evidence="2 3">
    <name type="scientific">Synaphobranchus kaupii</name>
    <name type="common">Kaup's arrowtooth eel</name>
    <dbReference type="NCBI Taxonomy" id="118154"/>
    <lineage>
        <taxon>Eukaryota</taxon>
        <taxon>Metazoa</taxon>
        <taxon>Chordata</taxon>
        <taxon>Craniata</taxon>
        <taxon>Vertebrata</taxon>
        <taxon>Euteleostomi</taxon>
        <taxon>Actinopterygii</taxon>
        <taxon>Neopterygii</taxon>
        <taxon>Teleostei</taxon>
        <taxon>Anguilliformes</taxon>
        <taxon>Synaphobranchidae</taxon>
        <taxon>Synaphobranchus</taxon>
    </lineage>
</organism>
<feature type="region of interest" description="Disordered" evidence="1">
    <location>
        <begin position="1"/>
        <end position="24"/>
    </location>
</feature>
<dbReference type="AlphaFoldDB" id="A0A9Q1FVS8"/>
<reference evidence="2" key="1">
    <citation type="journal article" date="2023" name="Science">
        <title>Genome structures resolve the early diversification of teleost fishes.</title>
        <authorList>
            <person name="Parey E."/>
            <person name="Louis A."/>
            <person name="Montfort J."/>
            <person name="Bouchez O."/>
            <person name="Roques C."/>
            <person name="Iampietro C."/>
            <person name="Lluch J."/>
            <person name="Castinel A."/>
            <person name="Donnadieu C."/>
            <person name="Desvignes T."/>
            <person name="Floi Bucao C."/>
            <person name="Jouanno E."/>
            <person name="Wen M."/>
            <person name="Mejri S."/>
            <person name="Dirks R."/>
            <person name="Jansen H."/>
            <person name="Henkel C."/>
            <person name="Chen W.J."/>
            <person name="Zahm M."/>
            <person name="Cabau C."/>
            <person name="Klopp C."/>
            <person name="Thompson A.W."/>
            <person name="Robinson-Rechavi M."/>
            <person name="Braasch I."/>
            <person name="Lecointre G."/>
            <person name="Bobe J."/>
            <person name="Postlethwait J.H."/>
            <person name="Berthelot C."/>
            <person name="Roest Crollius H."/>
            <person name="Guiguen Y."/>
        </authorList>
    </citation>
    <scope>NUCLEOTIDE SEQUENCE</scope>
    <source>
        <strain evidence="2">WJC10195</strain>
    </source>
</reference>
<name>A0A9Q1FVS8_SYNKA</name>
<sequence>MAGPEFSRATAPASTYTPAPSVLPTPRAIRSKVLRQRARREPSVLQSTTFTLSSRFPKPFSISRAMAGRSQEDFKAPDVYAYERTLTWRV</sequence>
<protein>
    <submittedName>
        <fullName evidence="2">Uncharacterized protein</fullName>
    </submittedName>
</protein>
<dbReference type="Proteomes" id="UP001152622">
    <property type="component" value="Chromosome 3"/>
</dbReference>
<proteinExistence type="predicted"/>
<evidence type="ECO:0000256" key="1">
    <source>
        <dbReference type="SAM" id="MobiDB-lite"/>
    </source>
</evidence>
<comment type="caution">
    <text evidence="2">The sequence shown here is derived from an EMBL/GenBank/DDBJ whole genome shotgun (WGS) entry which is preliminary data.</text>
</comment>
<evidence type="ECO:0000313" key="2">
    <source>
        <dbReference type="EMBL" id="KAJ8368585.1"/>
    </source>
</evidence>
<dbReference type="EMBL" id="JAINUF010000003">
    <property type="protein sequence ID" value="KAJ8368585.1"/>
    <property type="molecule type" value="Genomic_DNA"/>
</dbReference>
<feature type="compositionally biased region" description="Low complexity" evidence="1">
    <location>
        <begin position="7"/>
        <end position="20"/>
    </location>
</feature>
<gene>
    <name evidence="2" type="ORF">SKAU_G00086130</name>
</gene>